<dbReference type="AlphaFoldDB" id="A0AB37Z747"/>
<proteinExistence type="predicted"/>
<keyword evidence="2" id="KW-1185">Reference proteome</keyword>
<reference evidence="1 2" key="1">
    <citation type="submission" date="2016-10" db="EMBL/GenBank/DDBJ databases">
        <authorList>
            <person name="Varghese N."/>
            <person name="Submissions S."/>
        </authorList>
    </citation>
    <scope>NUCLEOTIDE SEQUENCE [LARGE SCALE GENOMIC DNA]</scope>
    <source>
        <strain evidence="1 2">DSM 17833</strain>
    </source>
</reference>
<comment type="caution">
    <text evidence="1">The sequence shown here is derived from an EMBL/GenBank/DDBJ whole genome shotgun (WGS) entry which is preliminary data.</text>
</comment>
<dbReference type="RefSeq" id="WP_090250633.1">
    <property type="nucleotide sequence ID" value="NZ_FMTL01000001.1"/>
</dbReference>
<accession>A0AB37Z747</accession>
<gene>
    <name evidence="1" type="ORF">SAMN05216370_1749</name>
</gene>
<evidence type="ECO:0000313" key="2">
    <source>
        <dbReference type="Proteomes" id="UP000242418"/>
    </source>
</evidence>
<protein>
    <submittedName>
        <fullName evidence="1">Uncharacterized protein</fullName>
    </submittedName>
</protein>
<dbReference type="Proteomes" id="UP000242418">
    <property type="component" value="Unassembled WGS sequence"/>
</dbReference>
<sequence>MARPIKSRGTKVHTLDSKDSLKKQALATRIDQEQDHHFMTHDALADVDAGRVINHQTIQDWADRLSDGDPTQRLLR</sequence>
<name>A0AB37Z747_9PSED</name>
<organism evidence="1 2">
    <name type="scientific">Pseudomonas peli</name>
    <dbReference type="NCBI Taxonomy" id="592361"/>
    <lineage>
        <taxon>Bacteria</taxon>
        <taxon>Pseudomonadati</taxon>
        <taxon>Pseudomonadota</taxon>
        <taxon>Gammaproteobacteria</taxon>
        <taxon>Pseudomonadales</taxon>
        <taxon>Pseudomonadaceae</taxon>
        <taxon>Pseudomonas</taxon>
    </lineage>
</organism>
<evidence type="ECO:0000313" key="1">
    <source>
        <dbReference type="EMBL" id="SCW50811.1"/>
    </source>
</evidence>
<dbReference type="EMBL" id="FMTL01000001">
    <property type="protein sequence ID" value="SCW50811.1"/>
    <property type="molecule type" value="Genomic_DNA"/>
</dbReference>